<protein>
    <recommendedName>
        <fullName evidence="8">Cytochrome c assembly protein domain-containing protein</fullName>
    </recommendedName>
</protein>
<keyword evidence="6 7" id="KW-0472">Membrane</keyword>
<dbReference type="GO" id="GO:0017004">
    <property type="term" value="P:cytochrome complex assembly"/>
    <property type="evidence" value="ECO:0007669"/>
    <property type="project" value="UniProtKB-KW"/>
</dbReference>
<evidence type="ECO:0000256" key="3">
    <source>
        <dbReference type="ARBA" id="ARBA00022692"/>
    </source>
</evidence>
<dbReference type="EMBL" id="UINC01018983">
    <property type="protein sequence ID" value="SVA80122.1"/>
    <property type="molecule type" value="Genomic_DNA"/>
</dbReference>
<evidence type="ECO:0000256" key="6">
    <source>
        <dbReference type="ARBA" id="ARBA00023136"/>
    </source>
</evidence>
<dbReference type="GO" id="GO:0020037">
    <property type="term" value="F:heme binding"/>
    <property type="evidence" value="ECO:0007669"/>
    <property type="project" value="InterPro"/>
</dbReference>
<keyword evidence="5 7" id="KW-1133">Transmembrane helix</keyword>
<keyword evidence="3 7" id="KW-0812">Transmembrane</keyword>
<dbReference type="PANTHER" id="PTHR30071:SF1">
    <property type="entry name" value="CYTOCHROME B_B6 PROTEIN-RELATED"/>
    <property type="match status" value="1"/>
</dbReference>
<evidence type="ECO:0000256" key="4">
    <source>
        <dbReference type="ARBA" id="ARBA00022748"/>
    </source>
</evidence>
<feature type="transmembrane region" description="Helical" evidence="7">
    <location>
        <begin position="173"/>
        <end position="200"/>
    </location>
</feature>
<comment type="subcellular location">
    <subcellularLocation>
        <location evidence="1">Membrane</location>
        <topology evidence="1">Multi-pass membrane protein</topology>
    </subcellularLocation>
</comment>
<evidence type="ECO:0000256" key="1">
    <source>
        <dbReference type="ARBA" id="ARBA00004141"/>
    </source>
</evidence>
<feature type="transmembrane region" description="Helical" evidence="7">
    <location>
        <begin position="107"/>
        <end position="125"/>
    </location>
</feature>
<dbReference type="AlphaFoldDB" id="A0A381YU29"/>
<organism evidence="9">
    <name type="scientific">marine metagenome</name>
    <dbReference type="NCBI Taxonomy" id="408172"/>
    <lineage>
        <taxon>unclassified sequences</taxon>
        <taxon>metagenomes</taxon>
        <taxon>ecological metagenomes</taxon>
    </lineage>
</organism>
<dbReference type="PRINTS" id="PR01386">
    <property type="entry name" value="CCMCBIOGNSIS"/>
</dbReference>
<feature type="transmembrane region" description="Helical" evidence="7">
    <location>
        <begin position="7"/>
        <end position="24"/>
    </location>
</feature>
<dbReference type="InterPro" id="IPR002541">
    <property type="entry name" value="Cyt_c_assembly"/>
</dbReference>
<dbReference type="Pfam" id="PF01578">
    <property type="entry name" value="Cytochrom_C_asm"/>
    <property type="match status" value="1"/>
</dbReference>
<dbReference type="GO" id="GO:0005886">
    <property type="term" value="C:plasma membrane"/>
    <property type="evidence" value="ECO:0007669"/>
    <property type="project" value="TreeGrafter"/>
</dbReference>
<keyword evidence="4" id="KW-0201">Cytochrome c-type biogenesis</keyword>
<evidence type="ECO:0000256" key="2">
    <source>
        <dbReference type="ARBA" id="ARBA00005840"/>
    </source>
</evidence>
<dbReference type="InterPro" id="IPR045062">
    <property type="entry name" value="Cyt_c_biogenesis_CcsA/CcmC"/>
</dbReference>
<feature type="transmembrane region" description="Helical" evidence="7">
    <location>
        <begin position="137"/>
        <end position="161"/>
    </location>
</feature>
<dbReference type="GO" id="GO:0015232">
    <property type="term" value="F:heme transmembrane transporter activity"/>
    <property type="evidence" value="ECO:0007669"/>
    <property type="project" value="InterPro"/>
</dbReference>
<feature type="transmembrane region" description="Helical" evidence="7">
    <location>
        <begin position="36"/>
        <end position="63"/>
    </location>
</feature>
<gene>
    <name evidence="9" type="ORF">METZ01_LOCUS132976</name>
</gene>
<evidence type="ECO:0000259" key="8">
    <source>
        <dbReference type="Pfam" id="PF01578"/>
    </source>
</evidence>
<proteinExistence type="inferred from homology"/>
<evidence type="ECO:0000313" key="9">
    <source>
        <dbReference type="EMBL" id="SVA80122.1"/>
    </source>
</evidence>
<sequence>MNKTHFLLGILLSGVNIFLILTIAPQNQLQADFGNIFYIHVPVAWTAFIGYLFVMIFSILFLWKKEQIWDHYALASAEAGTLFMFLVLLTGPIWAKPAWGHFWVWEPRLTTSLILFLIFLGYFMLREFGGNPEQVSRYAAVLGIIAFIDVPIIFLSVKLWLPELQSHPQVGQYFINAGIMPSLMINYSLLSLLVIISFMIRFRVHILKRLEEENII</sequence>
<dbReference type="PANTHER" id="PTHR30071">
    <property type="entry name" value="HEME EXPORTER PROTEIN C"/>
    <property type="match status" value="1"/>
</dbReference>
<feature type="transmembrane region" description="Helical" evidence="7">
    <location>
        <begin position="75"/>
        <end position="95"/>
    </location>
</feature>
<name>A0A381YU29_9ZZZZ</name>
<evidence type="ECO:0000256" key="7">
    <source>
        <dbReference type="SAM" id="Phobius"/>
    </source>
</evidence>
<feature type="domain" description="Cytochrome c assembly protein" evidence="8">
    <location>
        <begin position="10"/>
        <end position="161"/>
    </location>
</feature>
<dbReference type="InterPro" id="IPR003557">
    <property type="entry name" value="Cyt_c_biogenesis_CcmC"/>
</dbReference>
<reference evidence="9" key="1">
    <citation type="submission" date="2018-05" db="EMBL/GenBank/DDBJ databases">
        <authorList>
            <person name="Lanie J.A."/>
            <person name="Ng W.-L."/>
            <person name="Kazmierczak K.M."/>
            <person name="Andrzejewski T.M."/>
            <person name="Davidsen T.M."/>
            <person name="Wayne K.J."/>
            <person name="Tettelin H."/>
            <person name="Glass J.I."/>
            <person name="Rusch D."/>
            <person name="Podicherti R."/>
            <person name="Tsui H.-C.T."/>
            <person name="Winkler M.E."/>
        </authorList>
    </citation>
    <scope>NUCLEOTIDE SEQUENCE</scope>
</reference>
<accession>A0A381YU29</accession>
<evidence type="ECO:0000256" key="5">
    <source>
        <dbReference type="ARBA" id="ARBA00022989"/>
    </source>
</evidence>
<comment type="similarity">
    <text evidence="2">Belongs to the CcmC/CycZ/HelC family.</text>
</comment>